<keyword evidence="1" id="KW-0175">Coiled coil</keyword>
<dbReference type="Proteomes" id="UP000489961">
    <property type="component" value="Unassembled WGS sequence"/>
</dbReference>
<evidence type="ECO:0000313" key="3">
    <source>
        <dbReference type="Proteomes" id="UP000489961"/>
    </source>
</evidence>
<proteinExistence type="predicted"/>
<organism evidence="2 3">
    <name type="scientific">Acinetobacter bouvetii</name>
    <dbReference type="NCBI Taxonomy" id="202951"/>
    <lineage>
        <taxon>Bacteria</taxon>
        <taxon>Pseudomonadati</taxon>
        <taxon>Pseudomonadota</taxon>
        <taxon>Gammaproteobacteria</taxon>
        <taxon>Moraxellales</taxon>
        <taxon>Moraxellaceae</taxon>
        <taxon>Acinetobacter</taxon>
    </lineage>
</organism>
<sequence length="134" mass="15980">MSFELKTTNQTQLEPATPDKKLNRLIDEIEQQKLDLAKWQQAQEQIQQQVRLKLLPIYSELHQTLFQQLEQLWDNVQNPEFSKAEQLQLDDKTAQLAKLLRHSKSLNKQQIESVQKIDEFYRQLNRQKTPPKTQ</sequence>
<reference evidence="2 3" key="1">
    <citation type="submission" date="2020-02" db="EMBL/GenBank/DDBJ databases">
        <authorList>
            <person name="Chaudhuri R."/>
        </authorList>
    </citation>
    <scope>NUCLEOTIDE SEQUENCE [LARGE SCALE GENOMIC DNA]</scope>
    <source>
        <strain evidence="2">SFB21</strain>
    </source>
</reference>
<accession>A0A811GF82</accession>
<evidence type="ECO:0000256" key="1">
    <source>
        <dbReference type="SAM" id="Coils"/>
    </source>
</evidence>
<feature type="coiled-coil region" evidence="1">
    <location>
        <begin position="22"/>
        <end position="49"/>
    </location>
</feature>
<dbReference type="EMBL" id="CADDTS010000050">
    <property type="protein sequence ID" value="CAB1222808.1"/>
    <property type="molecule type" value="Genomic_DNA"/>
</dbReference>
<dbReference type="AlphaFoldDB" id="A0A811GF82"/>
<gene>
    <name evidence="2" type="ORF">SFB21_3168</name>
</gene>
<protein>
    <submittedName>
        <fullName evidence="2">Uncharacterized protein</fullName>
    </submittedName>
</protein>
<evidence type="ECO:0000313" key="2">
    <source>
        <dbReference type="EMBL" id="CAB1222808.1"/>
    </source>
</evidence>
<comment type="caution">
    <text evidence="2">The sequence shown here is derived from an EMBL/GenBank/DDBJ whole genome shotgun (WGS) entry which is preliminary data.</text>
</comment>
<name>A0A811GF82_9GAMM</name>